<dbReference type="EMBL" id="LPXO01000001">
    <property type="protein sequence ID" value="KUF12803.1"/>
    <property type="molecule type" value="Genomic_DNA"/>
</dbReference>
<feature type="signal peptide" evidence="1">
    <location>
        <begin position="1"/>
        <end position="22"/>
    </location>
</feature>
<dbReference type="Pfam" id="PF07433">
    <property type="entry name" value="DUF1513"/>
    <property type="match status" value="1"/>
</dbReference>
<dbReference type="SUPFAM" id="SSF50969">
    <property type="entry name" value="YVTN repeat-like/Quinoprotein amine dehydrogenase"/>
    <property type="match status" value="1"/>
</dbReference>
<gene>
    <name evidence="2" type="ORF">AVJ23_03595</name>
</gene>
<proteinExistence type="predicted"/>
<evidence type="ECO:0000313" key="3">
    <source>
        <dbReference type="Proteomes" id="UP000054396"/>
    </source>
</evidence>
<comment type="caution">
    <text evidence="2">The sequence shown here is derived from an EMBL/GenBank/DDBJ whole genome shotgun (WGS) entry which is preliminary data.</text>
</comment>
<accession>A0A0W7WQD7</accession>
<protein>
    <submittedName>
        <fullName evidence="2">Twin-arginine translocation pathway signal</fullName>
    </submittedName>
</protein>
<feature type="chain" id="PRO_5006936537" evidence="1">
    <location>
        <begin position="23"/>
        <end position="353"/>
    </location>
</feature>
<name>A0A0W7WQD7_9RHOB</name>
<dbReference type="PIRSF" id="PIRSF028101">
    <property type="entry name" value="UCP028101"/>
    <property type="match status" value="1"/>
</dbReference>
<sequence length="353" mass="36646">MRRRAFLSAMLASATMPGASWADAGSPAFLAAAREPSGAFALFGLSATGQDLFRIPLPARGHAAAAHPVAPEAVAFARRPGAFALVIDCASGQLRARLDAPAGRHFYGHGAYLDGGEILVTSENGIETGAGVLGLWARSEGYRRIGEIPSGGVGPHEILALPGEVLAVANGGIRTHPERGRDKLNLASMRPNLAYVSLSGGIEEVVELEPDLHHASIRHLAAEGGQVAFAMQWQGDLPDPAPLLGLHRRGAAPVLCSAEMGEQMSMDGYAGSVAMDARHVAITSPRGGRVHVFDRQGRFVRAVLRADVCGIATGACGLVVTDGQGGIAALDPDLAPLARAARAWDNHLVRLGG</sequence>
<reference evidence="2 3" key="1">
    <citation type="submission" date="2015-12" db="EMBL/GenBank/DDBJ databases">
        <authorList>
            <person name="Shamseldin A."/>
            <person name="Moawad H."/>
            <person name="Abd El-Rahim W.M."/>
            <person name="Sadowsky M.J."/>
        </authorList>
    </citation>
    <scope>NUCLEOTIDE SEQUENCE [LARGE SCALE GENOMIC DNA]</scope>
    <source>
        <strain evidence="2 3">SJ5A-1</strain>
    </source>
</reference>
<dbReference type="STRING" id="1685382.AVJ23_03595"/>
<dbReference type="AlphaFoldDB" id="A0A0W7WQD7"/>
<dbReference type="InterPro" id="IPR008311">
    <property type="entry name" value="UCP028101"/>
</dbReference>
<keyword evidence="3" id="KW-1185">Reference proteome</keyword>
<evidence type="ECO:0000256" key="1">
    <source>
        <dbReference type="SAM" id="SignalP"/>
    </source>
</evidence>
<evidence type="ECO:0000313" key="2">
    <source>
        <dbReference type="EMBL" id="KUF12803.1"/>
    </source>
</evidence>
<organism evidence="2 3">
    <name type="scientific">Pseudoponticoccus marisrubri</name>
    <dbReference type="NCBI Taxonomy" id="1685382"/>
    <lineage>
        <taxon>Bacteria</taxon>
        <taxon>Pseudomonadati</taxon>
        <taxon>Pseudomonadota</taxon>
        <taxon>Alphaproteobacteria</taxon>
        <taxon>Rhodobacterales</taxon>
        <taxon>Roseobacteraceae</taxon>
        <taxon>Pseudoponticoccus</taxon>
    </lineage>
</organism>
<dbReference type="Proteomes" id="UP000054396">
    <property type="component" value="Unassembled WGS sequence"/>
</dbReference>
<keyword evidence="1" id="KW-0732">Signal</keyword>
<dbReference type="InterPro" id="IPR011044">
    <property type="entry name" value="Quino_amine_DH_bsu"/>
</dbReference>